<gene>
    <name evidence="1" type="ORF">NPIL_577141</name>
</gene>
<proteinExistence type="predicted"/>
<protein>
    <submittedName>
        <fullName evidence="1">Uncharacterized protein</fullName>
    </submittedName>
</protein>
<accession>A0A8X6NTY4</accession>
<comment type="caution">
    <text evidence="1">The sequence shown here is derived from an EMBL/GenBank/DDBJ whole genome shotgun (WGS) entry which is preliminary data.</text>
</comment>
<name>A0A8X6NTY4_NEPPI</name>
<sequence length="115" mass="13394">MMHLLRRAGIVAIIQRRVLRCQEAFFPYESTFFTRSKRRFAYEIADCVVERVLGVPFFPHHPFADGSQGHNRLPFHTFYLQVGSGVIDAFFFTPPMWSPSFPLSTRFLDPPSILR</sequence>
<dbReference type="AlphaFoldDB" id="A0A8X6NTY4"/>
<organism evidence="1 2">
    <name type="scientific">Nephila pilipes</name>
    <name type="common">Giant wood spider</name>
    <name type="synonym">Nephila maculata</name>
    <dbReference type="NCBI Taxonomy" id="299642"/>
    <lineage>
        <taxon>Eukaryota</taxon>
        <taxon>Metazoa</taxon>
        <taxon>Ecdysozoa</taxon>
        <taxon>Arthropoda</taxon>
        <taxon>Chelicerata</taxon>
        <taxon>Arachnida</taxon>
        <taxon>Araneae</taxon>
        <taxon>Araneomorphae</taxon>
        <taxon>Entelegynae</taxon>
        <taxon>Araneoidea</taxon>
        <taxon>Nephilidae</taxon>
        <taxon>Nephila</taxon>
    </lineage>
</organism>
<dbReference type="Proteomes" id="UP000887013">
    <property type="component" value="Unassembled WGS sequence"/>
</dbReference>
<dbReference type="EMBL" id="BMAW01013454">
    <property type="protein sequence ID" value="GFT34097.1"/>
    <property type="molecule type" value="Genomic_DNA"/>
</dbReference>
<keyword evidence="2" id="KW-1185">Reference proteome</keyword>
<evidence type="ECO:0000313" key="1">
    <source>
        <dbReference type="EMBL" id="GFT34097.1"/>
    </source>
</evidence>
<evidence type="ECO:0000313" key="2">
    <source>
        <dbReference type="Proteomes" id="UP000887013"/>
    </source>
</evidence>
<reference evidence="1" key="1">
    <citation type="submission" date="2020-08" db="EMBL/GenBank/DDBJ databases">
        <title>Multicomponent nature underlies the extraordinary mechanical properties of spider dragline silk.</title>
        <authorList>
            <person name="Kono N."/>
            <person name="Nakamura H."/>
            <person name="Mori M."/>
            <person name="Yoshida Y."/>
            <person name="Ohtoshi R."/>
            <person name="Malay A.D."/>
            <person name="Moran D.A.P."/>
            <person name="Tomita M."/>
            <person name="Numata K."/>
            <person name="Arakawa K."/>
        </authorList>
    </citation>
    <scope>NUCLEOTIDE SEQUENCE</scope>
</reference>